<proteinExistence type="predicted"/>
<feature type="region of interest" description="Disordered" evidence="1">
    <location>
        <begin position="1"/>
        <end position="85"/>
    </location>
</feature>
<evidence type="ECO:0000313" key="2">
    <source>
        <dbReference type="EMBL" id="KAJ4318557.1"/>
    </source>
</evidence>
<keyword evidence="3" id="KW-1185">Reference proteome</keyword>
<feature type="compositionally biased region" description="Acidic residues" evidence="1">
    <location>
        <begin position="111"/>
        <end position="123"/>
    </location>
</feature>
<evidence type="ECO:0000313" key="3">
    <source>
        <dbReference type="Proteomes" id="UP001140502"/>
    </source>
</evidence>
<feature type="region of interest" description="Disordered" evidence="1">
    <location>
        <begin position="452"/>
        <end position="507"/>
    </location>
</feature>
<feature type="compositionally biased region" description="Polar residues" evidence="1">
    <location>
        <begin position="497"/>
        <end position="507"/>
    </location>
</feature>
<organism evidence="2 3">
    <name type="scientific">Fusarium piperis</name>
    <dbReference type="NCBI Taxonomy" id="1435070"/>
    <lineage>
        <taxon>Eukaryota</taxon>
        <taxon>Fungi</taxon>
        <taxon>Dikarya</taxon>
        <taxon>Ascomycota</taxon>
        <taxon>Pezizomycotina</taxon>
        <taxon>Sordariomycetes</taxon>
        <taxon>Hypocreomycetidae</taxon>
        <taxon>Hypocreales</taxon>
        <taxon>Nectriaceae</taxon>
        <taxon>Fusarium</taxon>
        <taxon>Fusarium solani species complex</taxon>
    </lineage>
</organism>
<feature type="compositionally biased region" description="Acidic residues" evidence="1">
    <location>
        <begin position="464"/>
        <end position="492"/>
    </location>
</feature>
<protein>
    <submittedName>
        <fullName evidence="2">Uncharacterized protein</fullName>
    </submittedName>
</protein>
<reference evidence="2" key="1">
    <citation type="submission" date="2022-10" db="EMBL/GenBank/DDBJ databases">
        <title>Tapping the CABI collections for fungal endophytes: first genome assemblies for Collariella, Neodidymelliopsis, Ascochyta clinopodiicola, Didymella pomorum, Didymosphaeria variabile, Neocosmospora piperis and Neocucurbitaria cava.</title>
        <authorList>
            <person name="Hill R."/>
        </authorList>
    </citation>
    <scope>NUCLEOTIDE SEQUENCE</scope>
    <source>
        <strain evidence="2">IMI 366586</strain>
    </source>
</reference>
<accession>A0A9W8WB62</accession>
<evidence type="ECO:0000256" key="1">
    <source>
        <dbReference type="SAM" id="MobiDB-lite"/>
    </source>
</evidence>
<dbReference type="Proteomes" id="UP001140502">
    <property type="component" value="Unassembled WGS sequence"/>
</dbReference>
<feature type="region of interest" description="Disordered" evidence="1">
    <location>
        <begin position="101"/>
        <end position="166"/>
    </location>
</feature>
<dbReference type="AlphaFoldDB" id="A0A9W8WB62"/>
<feature type="compositionally biased region" description="Basic residues" evidence="1">
    <location>
        <begin position="144"/>
        <end position="162"/>
    </location>
</feature>
<dbReference type="OrthoDB" id="5413827at2759"/>
<dbReference type="EMBL" id="JAPEUR010000139">
    <property type="protein sequence ID" value="KAJ4318557.1"/>
    <property type="molecule type" value="Genomic_DNA"/>
</dbReference>
<gene>
    <name evidence="2" type="ORF">N0V84_006793</name>
</gene>
<feature type="compositionally biased region" description="Low complexity" evidence="1">
    <location>
        <begin position="21"/>
        <end position="36"/>
    </location>
</feature>
<name>A0A9W8WB62_9HYPO</name>
<comment type="caution">
    <text evidence="2">The sequence shown here is derived from an EMBL/GenBank/DDBJ whole genome shotgun (WGS) entry which is preliminary data.</text>
</comment>
<sequence>MPTAASSANLPIRSRAGSQQTSHNSTPSTNGSSSTTGRKRRITFNNSQAKRRRNSTPSQNPETESDEEPVEIEAPLPQDFKDSGIPRDQYIHNAVLLASIPKWPTPAPTPESEDEDSLDDEDVAPPPFIFPAYPGASRPAMPKPKPKPKPKSKPKPKPKPKVKQASLMGMPMEVREGIYRHILISHKPIPVYDGWKRVYERERPGLDTRILRVNRRINQEATGILYRENNFLYRLRDAPGPSHQMVGAQLLTARNAYIPRRAPKSKKNEAGTINIDKFGEHIRCLTIQADHNRHSAQTQEFMVEAIKTFAKFPSKMNVHTLQIVISPRYENGTFTFANFFQQDSTLIEALKGISCEKVIIKIWNKFLNDGKEPIRSEIKLCLPHLRFAKHRKLQQLEGKADEGGHRDLWRGNRRMRELRMGGIRWCNLMLARLEHMVLQACRKHVQEPVIQASENADGGADADLGSDAEEPFEWEVADETDGNSEDEDDYFSEFEPNQGQSVYQWAH</sequence>